<proteinExistence type="predicted"/>
<feature type="region of interest" description="Disordered" evidence="1">
    <location>
        <begin position="337"/>
        <end position="407"/>
    </location>
</feature>
<dbReference type="AlphaFoldDB" id="A0A915EFZ9"/>
<evidence type="ECO:0000313" key="4">
    <source>
        <dbReference type="WBParaSite" id="jg4925"/>
    </source>
</evidence>
<organism evidence="3 4">
    <name type="scientific">Ditylenchus dipsaci</name>
    <dbReference type="NCBI Taxonomy" id="166011"/>
    <lineage>
        <taxon>Eukaryota</taxon>
        <taxon>Metazoa</taxon>
        <taxon>Ecdysozoa</taxon>
        <taxon>Nematoda</taxon>
        <taxon>Chromadorea</taxon>
        <taxon>Rhabditida</taxon>
        <taxon>Tylenchina</taxon>
        <taxon>Tylenchomorpha</taxon>
        <taxon>Sphaerularioidea</taxon>
        <taxon>Anguinidae</taxon>
        <taxon>Anguininae</taxon>
        <taxon>Ditylenchus</taxon>
    </lineage>
</organism>
<dbReference type="WBParaSite" id="jg4925">
    <property type="protein sequence ID" value="jg4925"/>
    <property type="gene ID" value="jg4925"/>
</dbReference>
<evidence type="ECO:0000256" key="1">
    <source>
        <dbReference type="SAM" id="MobiDB-lite"/>
    </source>
</evidence>
<feature type="compositionally biased region" description="Polar residues" evidence="1">
    <location>
        <begin position="366"/>
        <end position="382"/>
    </location>
</feature>
<keyword evidence="3" id="KW-1185">Reference proteome</keyword>
<keyword evidence="2" id="KW-0812">Transmembrane</keyword>
<keyword evidence="2" id="KW-0472">Membrane</keyword>
<sequence length="605" mass="67511">MQTYWSTFLPTLFDLNQFLWPVGPKRSKKGICTFLHGRLLLIVVLQLVVVCHACIGSARVTNLPGRQSAALRNKNAKVLAAPNLDRDMRAAKCQRADFGIYRADELRALASVYEYISNQGRSPAMNKAIMKGGKHLNCHFDSEMEACGWYSMPMNTADTFQKGRFESFFELEKFDCTSDRSFPFDDYFLIFGGREVPKTPSSSQLENEEESAAALEAFIPCQVDKAVLKFDYWSNNETPTLKICVLPQGNPTPQCEESLENVGKQDIVFIDNIQYEGRICHLDNTLSPSIDIPQVTDSLGAAVGPDEDVDIPVESVASHLPSMKVPFLQLTHSPSPEISIESMAGDDQEETSSAIPPSPTQRDHQAPSSTARQTAVSSQQSRQHTKISEFNDKLIVSNKDSSSERNVSQSREACHALTCDFNYGDSCAYTLAGLGSTAEWRLGTSAMGNPHTGIHRPNPYDAKMTGFAFVGLDGSDFSGEVFVLESARFVLPGKQPIYLVFDLFQRSLGPQLKVCINSFDNCPYSNPRLDASHYWLVNQRVLLNPNYARKVYFIAGKVRQNLFVAIDNIRLQRLDTSDYCSVSSELVQQLEENNNYEDDTQQKLL</sequence>
<protein>
    <submittedName>
        <fullName evidence="4">MAM domain-containing protein</fullName>
    </submittedName>
</protein>
<keyword evidence="2" id="KW-1133">Transmembrane helix</keyword>
<dbReference type="Proteomes" id="UP000887574">
    <property type="component" value="Unplaced"/>
</dbReference>
<feature type="compositionally biased region" description="Polar residues" evidence="1">
    <location>
        <begin position="398"/>
        <end position="407"/>
    </location>
</feature>
<name>A0A915EFZ9_9BILA</name>
<feature type="transmembrane region" description="Helical" evidence="2">
    <location>
        <begin position="35"/>
        <end position="58"/>
    </location>
</feature>
<accession>A0A915EFZ9</accession>
<evidence type="ECO:0000256" key="2">
    <source>
        <dbReference type="SAM" id="Phobius"/>
    </source>
</evidence>
<evidence type="ECO:0000313" key="3">
    <source>
        <dbReference type="Proteomes" id="UP000887574"/>
    </source>
</evidence>
<reference evidence="4" key="1">
    <citation type="submission" date="2022-11" db="UniProtKB">
        <authorList>
            <consortium name="WormBaseParasite"/>
        </authorList>
    </citation>
    <scope>IDENTIFICATION</scope>
</reference>